<feature type="transmembrane region" description="Helical" evidence="5">
    <location>
        <begin position="57"/>
        <end position="78"/>
    </location>
</feature>
<dbReference type="EMBL" id="ACZL01000014">
    <property type="protein sequence ID" value="EHI56018.1"/>
    <property type="molecule type" value="Genomic_DNA"/>
</dbReference>
<protein>
    <recommendedName>
        <fullName evidence="10">NlpC/P60 domain-containing protein</fullName>
    </recommendedName>
</protein>
<dbReference type="Proteomes" id="UP000003011">
    <property type="component" value="Unassembled WGS sequence"/>
</dbReference>
<evidence type="ECO:0000256" key="4">
    <source>
        <dbReference type="ARBA" id="ARBA00022807"/>
    </source>
</evidence>
<dbReference type="PROSITE" id="PS51935">
    <property type="entry name" value="NLPC_P60"/>
    <property type="match status" value="1"/>
</dbReference>
<comment type="caution">
    <text evidence="8">The sequence shown here is derived from an EMBL/GenBank/DDBJ whole genome shotgun (WGS) entry which is preliminary data.</text>
</comment>
<feature type="domain" description="NlpC/P60" evidence="7">
    <location>
        <begin position="435"/>
        <end position="556"/>
    </location>
</feature>
<dbReference type="PROSITE" id="PS51781">
    <property type="entry name" value="SH3B"/>
    <property type="match status" value="2"/>
</dbReference>
<feature type="domain" description="SH3b" evidence="6">
    <location>
        <begin position="353"/>
        <end position="416"/>
    </location>
</feature>
<evidence type="ECO:0008006" key="10">
    <source>
        <dbReference type="Google" id="ProtNLM"/>
    </source>
</evidence>
<name>G5GGW0_9FIRM</name>
<keyword evidence="4" id="KW-0788">Thiol protease</keyword>
<evidence type="ECO:0000256" key="1">
    <source>
        <dbReference type="ARBA" id="ARBA00007074"/>
    </source>
</evidence>
<reference evidence="8 9" key="1">
    <citation type="submission" date="2011-08" db="EMBL/GenBank/DDBJ databases">
        <title>The Genome Sequence of Johnsonella ignava ATCC 51276.</title>
        <authorList>
            <consortium name="The Broad Institute Genome Sequencing Platform"/>
            <person name="Earl A."/>
            <person name="Ward D."/>
            <person name="Feldgarden M."/>
            <person name="Gevers D."/>
            <person name="Izard J."/>
            <person name="Blanton J.M."/>
            <person name="Baranova O.V."/>
            <person name="Dewhirst F.E."/>
            <person name="Young S.K."/>
            <person name="Zeng Q."/>
            <person name="Gargeya S."/>
            <person name="Fitzgerald M."/>
            <person name="Haas B."/>
            <person name="Abouelleil A."/>
            <person name="Alvarado L."/>
            <person name="Arachchi H.M."/>
            <person name="Berlin A."/>
            <person name="Brown A."/>
            <person name="Chapman S.B."/>
            <person name="Chen Z."/>
            <person name="Dunbar C."/>
            <person name="Freedman E."/>
            <person name="Gearin G."/>
            <person name="Gellesch M."/>
            <person name="Goldberg J."/>
            <person name="Griggs A."/>
            <person name="Gujja S."/>
            <person name="Heiman D."/>
            <person name="Howarth C."/>
            <person name="Larson L."/>
            <person name="Lui A."/>
            <person name="MacDonald P.J.P."/>
            <person name="Montmayeur A."/>
            <person name="Murphy C."/>
            <person name="Neiman D."/>
            <person name="Pearson M."/>
            <person name="Priest M."/>
            <person name="Roberts A."/>
            <person name="Saif S."/>
            <person name="Shea T."/>
            <person name="Shenoy N."/>
            <person name="Sisk P."/>
            <person name="Stolte C."/>
            <person name="Sykes S."/>
            <person name="Wortman J."/>
            <person name="Nusbaum C."/>
            <person name="Birren B."/>
        </authorList>
    </citation>
    <scope>NUCLEOTIDE SEQUENCE [LARGE SCALE GENOMIC DNA]</scope>
    <source>
        <strain evidence="8 9">ATCC 51276</strain>
    </source>
</reference>
<dbReference type="InterPro" id="IPR003646">
    <property type="entry name" value="SH3-like_bac-type"/>
</dbReference>
<dbReference type="eggNOG" id="COG0791">
    <property type="taxonomic scope" value="Bacteria"/>
</dbReference>
<dbReference type="RefSeq" id="WP_005540013.1">
    <property type="nucleotide sequence ID" value="NZ_JH378830.1"/>
</dbReference>
<evidence type="ECO:0000259" key="7">
    <source>
        <dbReference type="PROSITE" id="PS51935"/>
    </source>
</evidence>
<dbReference type="InterPro" id="IPR038765">
    <property type="entry name" value="Papain-like_cys_pep_sf"/>
</dbReference>
<comment type="similarity">
    <text evidence="1">Belongs to the peptidase C40 family.</text>
</comment>
<feature type="domain" description="SH3b" evidence="6">
    <location>
        <begin position="123"/>
        <end position="191"/>
    </location>
</feature>
<evidence type="ECO:0000259" key="6">
    <source>
        <dbReference type="PROSITE" id="PS51781"/>
    </source>
</evidence>
<dbReference type="AlphaFoldDB" id="G5GGW0"/>
<dbReference type="PANTHER" id="PTHR34408">
    <property type="entry name" value="FAMILY PROTEIN, PUTATIVE-RELATED"/>
    <property type="match status" value="1"/>
</dbReference>
<keyword evidence="9" id="KW-1185">Reference proteome</keyword>
<organism evidence="8 9">
    <name type="scientific">Johnsonella ignava ATCC 51276</name>
    <dbReference type="NCBI Taxonomy" id="679200"/>
    <lineage>
        <taxon>Bacteria</taxon>
        <taxon>Bacillati</taxon>
        <taxon>Bacillota</taxon>
        <taxon>Clostridia</taxon>
        <taxon>Lachnospirales</taxon>
        <taxon>Lachnospiraceae</taxon>
        <taxon>Johnsonella</taxon>
    </lineage>
</organism>
<dbReference type="STRING" id="679200.HMPREF9333_00800"/>
<keyword evidence="5" id="KW-0472">Membrane</keyword>
<dbReference type="SUPFAM" id="SSF54001">
    <property type="entry name" value="Cysteine proteinases"/>
    <property type="match status" value="1"/>
</dbReference>
<dbReference type="PATRIC" id="fig|679200.3.peg.844"/>
<dbReference type="HOGENOM" id="CLU_016043_13_0_9"/>
<dbReference type="PANTHER" id="PTHR34408:SF1">
    <property type="entry name" value="GLYCOSYL HYDROLASE FAMILY 19 DOMAIN-CONTAINING PROTEIN HI_1415"/>
    <property type="match status" value="1"/>
</dbReference>
<gene>
    <name evidence="8" type="ORF">HMPREF9333_00800</name>
</gene>
<keyword evidence="2" id="KW-0645">Protease</keyword>
<dbReference type="InterPro" id="IPR000064">
    <property type="entry name" value="NLP_P60_dom"/>
</dbReference>
<evidence type="ECO:0000256" key="3">
    <source>
        <dbReference type="ARBA" id="ARBA00022801"/>
    </source>
</evidence>
<dbReference type="Pfam" id="PF00877">
    <property type="entry name" value="NLPC_P60"/>
    <property type="match status" value="1"/>
</dbReference>
<dbReference type="GO" id="GO:0006508">
    <property type="term" value="P:proteolysis"/>
    <property type="evidence" value="ECO:0007669"/>
    <property type="project" value="UniProtKB-KW"/>
</dbReference>
<dbReference type="GO" id="GO:0008234">
    <property type="term" value="F:cysteine-type peptidase activity"/>
    <property type="evidence" value="ECO:0007669"/>
    <property type="project" value="UniProtKB-KW"/>
</dbReference>
<dbReference type="Gene3D" id="2.30.30.40">
    <property type="entry name" value="SH3 Domains"/>
    <property type="match status" value="4"/>
</dbReference>
<keyword evidence="3" id="KW-0378">Hydrolase</keyword>
<accession>G5GGW0</accession>
<dbReference type="SMART" id="SM00287">
    <property type="entry name" value="SH3b"/>
    <property type="match status" value="4"/>
</dbReference>
<keyword evidence="5" id="KW-0812">Transmembrane</keyword>
<evidence type="ECO:0000256" key="5">
    <source>
        <dbReference type="SAM" id="Phobius"/>
    </source>
</evidence>
<evidence type="ECO:0000313" key="9">
    <source>
        <dbReference type="Proteomes" id="UP000003011"/>
    </source>
</evidence>
<dbReference type="InterPro" id="IPR052354">
    <property type="entry name" value="Cell_Wall_Dynamics_Protein"/>
</dbReference>
<sequence length="556" mass="61894">MKKKKKFKFFLKPPKFTKGFGINFDLINPVLLIKKIPRPSDIAAMPKWKRHIFIQKCSITAGAILILIFFTVIGVRAFTSGGIFSTATMSNARKSSSSDAMSEEEKRRLDEEAKATAEIEGVIDSYNQIAIAKVDGYLNIREKPDKFADVIGKLYDGGACDILNTDNNEWYLVKSGNIEGYVHKTFLVTGDDAKQLARSEVRDMAVINADKLNIRAMPAIDAEIVSNAYMGERYEIISNENGWIQVPEGYMSAEYAEIKKTLAEARKLDLRSMVLDLYDNLGMSDVQGYLNVREEPSENGKIIGKMTSKAGGEILESLDGWYKIRSGKITGYVKSDYIRTGQAAKDEAIAEAQLMAIVNTDVLNVRAEPNTDAKIWTQISNSEKYIVVSQQDGWVEIELENDNNAFVSTDFVDVRYALNEAIKFSPVEEAAIAAQSRRAQIVNYALQFLGNRYVWGGTSLTNGCDCSGFTMKILGNYGVSLPHYSGSQAQMGKKISSDQMRPGDLIFYSNSRGTINHVAMYIGNGQIVHAASRRSGIKISQWNYRKPTVIRDMLGD</sequence>
<evidence type="ECO:0000256" key="2">
    <source>
        <dbReference type="ARBA" id="ARBA00022670"/>
    </source>
</evidence>
<dbReference type="Gene3D" id="3.90.1720.10">
    <property type="entry name" value="endopeptidase domain like (from Nostoc punctiforme)"/>
    <property type="match status" value="1"/>
</dbReference>
<keyword evidence="5" id="KW-1133">Transmembrane helix</keyword>
<dbReference type="Pfam" id="PF08239">
    <property type="entry name" value="SH3_3"/>
    <property type="match status" value="4"/>
</dbReference>
<dbReference type="eggNOG" id="COG3103">
    <property type="taxonomic scope" value="Bacteria"/>
</dbReference>
<evidence type="ECO:0000313" key="8">
    <source>
        <dbReference type="EMBL" id="EHI56018.1"/>
    </source>
</evidence>
<proteinExistence type="inferred from homology"/>